<accession>M9LP06</accession>
<protein>
    <submittedName>
        <fullName evidence="2">Uncharacterized conserved protein</fullName>
    </submittedName>
</protein>
<evidence type="ECO:0000313" key="2">
    <source>
        <dbReference type="EMBL" id="GAC42151.1"/>
    </source>
</evidence>
<proteinExistence type="predicted"/>
<evidence type="ECO:0000256" key="1">
    <source>
        <dbReference type="SAM" id="MobiDB-lite"/>
    </source>
</evidence>
<name>M9LP06_PAEPP</name>
<comment type="caution">
    <text evidence="2">The sequence shown here is derived from an EMBL/GenBank/DDBJ whole genome shotgun (WGS) entry which is preliminary data.</text>
</comment>
<sequence length="67" mass="7527">LPIITAATGITLMESRKGPIGKPNLKGQGREIIQKKRQSNKWKSRSNKDPNRPMKKHTPSRKHNGGK</sequence>
<organism evidence="2 3">
    <name type="scientific">Paenibacillus popilliae ATCC 14706</name>
    <dbReference type="NCBI Taxonomy" id="1212764"/>
    <lineage>
        <taxon>Bacteria</taxon>
        <taxon>Bacillati</taxon>
        <taxon>Bacillota</taxon>
        <taxon>Bacilli</taxon>
        <taxon>Bacillales</taxon>
        <taxon>Paenibacillaceae</taxon>
        <taxon>Paenibacillus</taxon>
    </lineage>
</organism>
<feature type="compositionally biased region" description="Basic residues" evidence="1">
    <location>
        <begin position="53"/>
        <end position="67"/>
    </location>
</feature>
<reference evidence="2 3" key="1">
    <citation type="submission" date="2012-10" db="EMBL/GenBank/DDBJ databases">
        <title>Draft Genome Sequence of Paenibacillus popilliae ATCC 14706T.</title>
        <authorList>
            <person name="Iiyama K."/>
            <person name="Mori K."/>
            <person name="Mon H."/>
            <person name="Chieda Y."/>
            <person name="Lee J.M."/>
            <person name="Kusakabe T."/>
            <person name="Tashiro K."/>
            <person name="Asano S."/>
            <person name="Yasunaga-Aoki C."/>
            <person name="Shimizu S."/>
        </authorList>
    </citation>
    <scope>NUCLEOTIDE SEQUENCE [LARGE SCALE GENOMIC DNA]</scope>
    <source>
        <strain evidence="2 3">ATCC 14706</strain>
    </source>
</reference>
<keyword evidence="3" id="KW-1185">Reference proteome</keyword>
<dbReference type="EMBL" id="BALG01000074">
    <property type="protein sequence ID" value="GAC42151.1"/>
    <property type="molecule type" value="Genomic_DNA"/>
</dbReference>
<gene>
    <name evidence="2" type="ORF">PPOP_1508</name>
</gene>
<feature type="compositionally biased region" description="Basic residues" evidence="1">
    <location>
        <begin position="35"/>
        <end position="45"/>
    </location>
</feature>
<feature type="region of interest" description="Disordered" evidence="1">
    <location>
        <begin position="15"/>
        <end position="67"/>
    </location>
</feature>
<feature type="non-terminal residue" evidence="2">
    <location>
        <position position="1"/>
    </location>
</feature>
<dbReference type="Proteomes" id="UP000029453">
    <property type="component" value="Unassembled WGS sequence"/>
</dbReference>
<dbReference type="AlphaFoldDB" id="M9LP06"/>
<evidence type="ECO:0000313" key="3">
    <source>
        <dbReference type="Proteomes" id="UP000029453"/>
    </source>
</evidence>